<gene>
    <name evidence="5" type="ORF">THII_2838</name>
</gene>
<accession>A0A090ANU6</accession>
<keyword evidence="1 3" id="KW-0597">Phosphoprotein</keyword>
<evidence type="ECO:0000313" key="6">
    <source>
        <dbReference type="Proteomes" id="UP000031623"/>
    </source>
</evidence>
<name>A0A090ANU6_9GAMM</name>
<dbReference type="InterPro" id="IPR050595">
    <property type="entry name" value="Bact_response_regulator"/>
</dbReference>
<dbReference type="CDD" id="cd00156">
    <property type="entry name" value="REC"/>
    <property type="match status" value="1"/>
</dbReference>
<evidence type="ECO:0000259" key="4">
    <source>
        <dbReference type="PROSITE" id="PS50110"/>
    </source>
</evidence>
<dbReference type="Pfam" id="PF00072">
    <property type="entry name" value="Response_reg"/>
    <property type="match status" value="1"/>
</dbReference>
<dbReference type="EMBL" id="AP014633">
    <property type="protein sequence ID" value="BAP57135.1"/>
    <property type="molecule type" value="Genomic_DNA"/>
</dbReference>
<dbReference type="InterPro" id="IPR011006">
    <property type="entry name" value="CheY-like_superfamily"/>
</dbReference>
<dbReference type="SUPFAM" id="SSF52172">
    <property type="entry name" value="CheY-like"/>
    <property type="match status" value="1"/>
</dbReference>
<dbReference type="KEGG" id="tig:THII_2838"/>
<sequence length="118" mass="12939">MTSQTILVVDDSRVSRMLVRAIINHADEQAEVIEASNGEEALTKTQNTQITIAILDLNMPGMDGLILASKLLEKFPAAKIGLLTANIQEMVRKKASDLGISFIPKPITEERILSFIYG</sequence>
<evidence type="ECO:0000256" key="3">
    <source>
        <dbReference type="PROSITE-ProRule" id="PRU00169"/>
    </source>
</evidence>
<dbReference type="PROSITE" id="PS50110">
    <property type="entry name" value="RESPONSE_REGULATORY"/>
    <property type="match status" value="1"/>
</dbReference>
<reference evidence="5 6" key="1">
    <citation type="journal article" date="2014" name="ISME J.">
        <title>Ecophysiology of Thioploca ingrica as revealed by the complete genome sequence supplemented with proteomic evidence.</title>
        <authorList>
            <person name="Kojima H."/>
            <person name="Ogura Y."/>
            <person name="Yamamoto N."/>
            <person name="Togashi T."/>
            <person name="Mori H."/>
            <person name="Watanabe T."/>
            <person name="Nemoto F."/>
            <person name="Kurokawa K."/>
            <person name="Hayashi T."/>
            <person name="Fukui M."/>
        </authorList>
    </citation>
    <scope>NUCLEOTIDE SEQUENCE [LARGE SCALE GENOMIC DNA]</scope>
</reference>
<dbReference type="SMART" id="SM00448">
    <property type="entry name" value="REC"/>
    <property type="match status" value="1"/>
</dbReference>
<dbReference type="Proteomes" id="UP000031623">
    <property type="component" value="Chromosome"/>
</dbReference>
<dbReference type="PANTHER" id="PTHR44591">
    <property type="entry name" value="STRESS RESPONSE REGULATOR PROTEIN 1"/>
    <property type="match status" value="1"/>
</dbReference>
<feature type="domain" description="Response regulatory" evidence="4">
    <location>
        <begin position="5"/>
        <end position="118"/>
    </location>
</feature>
<evidence type="ECO:0000313" key="5">
    <source>
        <dbReference type="EMBL" id="BAP57135.1"/>
    </source>
</evidence>
<dbReference type="PANTHER" id="PTHR44591:SF14">
    <property type="entry name" value="PROTEIN PILG"/>
    <property type="match status" value="1"/>
</dbReference>
<dbReference type="InterPro" id="IPR001789">
    <property type="entry name" value="Sig_transdc_resp-reg_receiver"/>
</dbReference>
<keyword evidence="2" id="KW-0902">Two-component regulatory system</keyword>
<evidence type="ECO:0000256" key="2">
    <source>
        <dbReference type="ARBA" id="ARBA00023012"/>
    </source>
</evidence>
<dbReference type="STRING" id="40754.THII_2838"/>
<keyword evidence="6" id="KW-1185">Reference proteome</keyword>
<proteinExistence type="predicted"/>
<dbReference type="GO" id="GO:0000160">
    <property type="term" value="P:phosphorelay signal transduction system"/>
    <property type="evidence" value="ECO:0007669"/>
    <property type="project" value="UniProtKB-KW"/>
</dbReference>
<dbReference type="OrthoDB" id="9801101at2"/>
<organism evidence="5 6">
    <name type="scientific">Thioploca ingrica</name>
    <dbReference type="NCBI Taxonomy" id="40754"/>
    <lineage>
        <taxon>Bacteria</taxon>
        <taxon>Pseudomonadati</taxon>
        <taxon>Pseudomonadota</taxon>
        <taxon>Gammaproteobacteria</taxon>
        <taxon>Thiotrichales</taxon>
        <taxon>Thiotrichaceae</taxon>
        <taxon>Thioploca</taxon>
    </lineage>
</organism>
<evidence type="ECO:0000256" key="1">
    <source>
        <dbReference type="ARBA" id="ARBA00022553"/>
    </source>
</evidence>
<dbReference type="Gene3D" id="3.40.50.2300">
    <property type="match status" value="1"/>
</dbReference>
<protein>
    <submittedName>
        <fullName evidence="5">Response regulator receiver</fullName>
    </submittedName>
</protein>
<dbReference type="HOGENOM" id="CLU_000445_69_15_6"/>
<dbReference type="AlphaFoldDB" id="A0A090ANU6"/>
<feature type="modified residue" description="4-aspartylphosphate" evidence="3">
    <location>
        <position position="56"/>
    </location>
</feature>